<dbReference type="KEGG" id="osu:NT6N_23480"/>
<sequence length="145" mass="16701">MSTGITIDVKDEKAEISGYYQNFAEEFDDLASFLKDDGCDLIPYLFCPESYQSEEEIREWFEYDDDATEESINAAIAYNKLITTETYSSIQEVYAAMTKARNIASGYGEERFHHGKEALLLDLDELIAELEKKKDDEFEVQFVRA</sequence>
<reference evidence="1" key="1">
    <citation type="submission" date="2024-07" db="EMBL/GenBank/DDBJ databases">
        <title>Complete genome sequence of Verrucomicrobiaceae bacterium NT6N.</title>
        <authorList>
            <person name="Huang C."/>
            <person name="Takami H."/>
            <person name="Hamasaki K."/>
        </authorList>
    </citation>
    <scope>NUCLEOTIDE SEQUENCE</scope>
    <source>
        <strain evidence="1">NT6N</strain>
    </source>
</reference>
<protein>
    <submittedName>
        <fullName evidence="1">Uncharacterized protein</fullName>
    </submittedName>
</protein>
<organism evidence="1">
    <name type="scientific">Oceaniferula spumae</name>
    <dbReference type="NCBI Taxonomy" id="2979115"/>
    <lineage>
        <taxon>Bacteria</taxon>
        <taxon>Pseudomonadati</taxon>
        <taxon>Verrucomicrobiota</taxon>
        <taxon>Verrucomicrobiia</taxon>
        <taxon>Verrucomicrobiales</taxon>
        <taxon>Verrucomicrobiaceae</taxon>
        <taxon>Oceaniferula</taxon>
    </lineage>
</organism>
<name>A0AAT9FMX7_9BACT</name>
<dbReference type="EMBL" id="AP026866">
    <property type="protein sequence ID" value="BDS07308.1"/>
    <property type="molecule type" value="Genomic_DNA"/>
</dbReference>
<dbReference type="AlphaFoldDB" id="A0AAT9FMX7"/>
<gene>
    <name evidence="1" type="ORF">NT6N_23480</name>
</gene>
<accession>A0AAT9FMX7</accession>
<evidence type="ECO:0000313" key="1">
    <source>
        <dbReference type="EMBL" id="BDS07308.1"/>
    </source>
</evidence>
<proteinExistence type="predicted"/>